<dbReference type="RefSeq" id="WP_042450817.1">
    <property type="nucleotide sequence ID" value="NZ_BBPN01000020.1"/>
</dbReference>
<organism evidence="1 2">
    <name type="scientific">Streptacidiphilus jiangxiensis</name>
    <dbReference type="NCBI Taxonomy" id="235985"/>
    <lineage>
        <taxon>Bacteria</taxon>
        <taxon>Bacillati</taxon>
        <taxon>Actinomycetota</taxon>
        <taxon>Actinomycetes</taxon>
        <taxon>Kitasatosporales</taxon>
        <taxon>Streptomycetaceae</taxon>
        <taxon>Streptacidiphilus</taxon>
    </lineage>
</organism>
<dbReference type="Proteomes" id="UP000183015">
    <property type="component" value="Unassembled WGS sequence"/>
</dbReference>
<evidence type="ECO:0000313" key="1">
    <source>
        <dbReference type="EMBL" id="SEM24307.1"/>
    </source>
</evidence>
<name>A0A1H7WTQ7_STRJI</name>
<evidence type="ECO:0008006" key="3">
    <source>
        <dbReference type="Google" id="ProtNLM"/>
    </source>
</evidence>
<sequence>MTTDDLPTGLADSARRALQAAGYRRLGDLDGRSESELRQLPGVGPRALRLLRLALHARGLTLTE</sequence>
<dbReference type="eggNOG" id="ENOG5031PDH">
    <property type="taxonomic scope" value="Bacteria"/>
</dbReference>
<dbReference type="SUPFAM" id="SSF47789">
    <property type="entry name" value="C-terminal domain of RNA polymerase alpha subunit"/>
    <property type="match status" value="1"/>
</dbReference>
<dbReference type="Gene3D" id="1.10.150.20">
    <property type="entry name" value="5' to 3' exonuclease, C-terminal subdomain"/>
    <property type="match status" value="1"/>
</dbReference>
<protein>
    <recommendedName>
        <fullName evidence="3">Helix-hairpin-helix domain-containing protein</fullName>
    </recommendedName>
</protein>
<reference evidence="2" key="1">
    <citation type="submission" date="2016-10" db="EMBL/GenBank/DDBJ databases">
        <authorList>
            <person name="Varghese N."/>
        </authorList>
    </citation>
    <scope>NUCLEOTIDE SEQUENCE [LARGE SCALE GENOMIC DNA]</scope>
    <source>
        <strain evidence="2">DSM 45096 / BCRC 16803 / CGMCC 4.1857 / CIP 109030 / JCM 12277 / KCTC 19219 / NBRC 100920 / 33214</strain>
    </source>
</reference>
<accession>A0A1H7WTQ7</accession>
<proteinExistence type="predicted"/>
<dbReference type="OrthoDB" id="7950977at2"/>
<gene>
    <name evidence="1" type="ORF">SAMN05414137_12197</name>
</gene>
<dbReference type="AlphaFoldDB" id="A0A1H7WTQ7"/>
<evidence type="ECO:0000313" key="2">
    <source>
        <dbReference type="Proteomes" id="UP000183015"/>
    </source>
</evidence>
<dbReference type="EMBL" id="FOAZ01000021">
    <property type="protein sequence ID" value="SEM24307.1"/>
    <property type="molecule type" value="Genomic_DNA"/>
</dbReference>
<keyword evidence="2" id="KW-1185">Reference proteome</keyword>